<evidence type="ECO:0000313" key="5">
    <source>
        <dbReference type="EMBL" id="KAE9062154.1"/>
    </source>
</evidence>
<dbReference type="EMBL" id="QXGF01002427">
    <property type="protein sequence ID" value="KAE8924727.1"/>
    <property type="molecule type" value="Genomic_DNA"/>
</dbReference>
<evidence type="ECO:0000313" key="7">
    <source>
        <dbReference type="EMBL" id="KAE9163737.1"/>
    </source>
</evidence>
<evidence type="ECO:0000313" key="16">
    <source>
        <dbReference type="Proteomes" id="UP000440732"/>
    </source>
</evidence>
<dbReference type="OrthoDB" id="121388at2759"/>
<evidence type="ECO:0000313" key="19">
    <source>
        <dbReference type="Proteomes" id="UP000476176"/>
    </source>
</evidence>
<comment type="caution">
    <text evidence="2">The sequence shown here is derived from an EMBL/GenBank/DDBJ whole genome shotgun (WGS) entry which is preliminary data.</text>
</comment>
<dbReference type="EMBL" id="QXFY01004989">
    <property type="protein sequence ID" value="KAE9274356.1"/>
    <property type="molecule type" value="Genomic_DNA"/>
</dbReference>
<evidence type="ECO:0000256" key="1">
    <source>
        <dbReference type="SAM" id="SignalP"/>
    </source>
</evidence>
<dbReference type="EMBL" id="QXGA01005205">
    <property type="protein sequence ID" value="KAE9068387.1"/>
    <property type="molecule type" value="Genomic_DNA"/>
</dbReference>
<accession>A0A6A3DXQ8</accession>
<feature type="signal peptide" evidence="1">
    <location>
        <begin position="1"/>
        <end position="26"/>
    </location>
</feature>
<evidence type="ECO:0000313" key="17">
    <source>
        <dbReference type="Proteomes" id="UP000441208"/>
    </source>
</evidence>
<evidence type="ECO:0000313" key="11">
    <source>
        <dbReference type="EMBL" id="KAE9274356.1"/>
    </source>
</evidence>
<evidence type="ECO:0000313" key="6">
    <source>
        <dbReference type="EMBL" id="KAE9068387.1"/>
    </source>
</evidence>
<dbReference type="Proteomes" id="UP000437068">
    <property type="component" value="Unassembled WGS sequence"/>
</dbReference>
<evidence type="ECO:0000313" key="4">
    <source>
        <dbReference type="EMBL" id="KAE9061800.1"/>
    </source>
</evidence>
<dbReference type="Proteomes" id="UP000460718">
    <property type="component" value="Unassembled WGS sequence"/>
</dbReference>
<protein>
    <recommendedName>
        <fullName evidence="22">Pectate lyase</fullName>
    </recommendedName>
</protein>
<evidence type="ECO:0000313" key="10">
    <source>
        <dbReference type="EMBL" id="KAE9269159.1"/>
    </source>
</evidence>
<dbReference type="Proteomes" id="UP000433483">
    <property type="component" value="Unassembled WGS sequence"/>
</dbReference>
<keyword evidence="13" id="KW-1185">Reference proteome</keyword>
<dbReference type="EMBL" id="QXGE01004885">
    <property type="protein sequence ID" value="KAE9269159.1"/>
    <property type="molecule type" value="Genomic_DNA"/>
</dbReference>
<dbReference type="Proteomes" id="UP000429523">
    <property type="component" value="Unassembled WGS sequence"/>
</dbReference>
<proteinExistence type="predicted"/>
<evidence type="ECO:0000313" key="20">
    <source>
        <dbReference type="Proteomes" id="UP000486351"/>
    </source>
</evidence>
<dbReference type="EMBL" id="QXFZ01005034">
    <property type="protein sequence ID" value="KAE9062154.1"/>
    <property type="molecule type" value="Genomic_DNA"/>
</dbReference>
<keyword evidence="1" id="KW-0732">Signal</keyword>
<reference evidence="12 13" key="1">
    <citation type="submission" date="2018-08" db="EMBL/GenBank/DDBJ databases">
        <title>Genomic investigation of the strawberry pathogen Phytophthora fragariae indicates pathogenicity is determined by transcriptional variation in three key races.</title>
        <authorList>
            <person name="Adams T.M."/>
            <person name="Armitage A.D."/>
            <person name="Sobczyk M.K."/>
            <person name="Bates H.J."/>
            <person name="Dunwell J.M."/>
            <person name="Nellist C.F."/>
            <person name="Harrison R.J."/>
        </authorList>
    </citation>
    <scope>NUCLEOTIDE SEQUENCE [LARGE SCALE GENOMIC DNA]</scope>
    <source>
        <strain evidence="10 14">A4</strain>
        <strain evidence="9 15">BC-1</strain>
        <strain evidence="8 19">BC-23</strain>
        <strain evidence="7 13">NOV-27</strain>
        <strain evidence="6 16">NOV-5</strain>
        <strain evidence="5 17">NOV-71</strain>
        <strain evidence="11 20">NOV-77</strain>
        <strain evidence="2 12">NOV-9</strain>
        <strain evidence="4 21">ONT-3</strain>
        <strain evidence="3 18">SCRP245</strain>
    </source>
</reference>
<evidence type="ECO:0000313" key="13">
    <source>
        <dbReference type="Proteomes" id="UP000433483"/>
    </source>
</evidence>
<dbReference type="Proteomes" id="UP000441208">
    <property type="component" value="Unassembled WGS sequence"/>
</dbReference>
<dbReference type="EMBL" id="QXFW01005228">
    <property type="protein sequence ID" value="KAE8962713.1"/>
    <property type="molecule type" value="Genomic_DNA"/>
</dbReference>
<evidence type="ECO:0000313" key="14">
    <source>
        <dbReference type="Proteomes" id="UP000437068"/>
    </source>
</evidence>
<evidence type="ECO:0000313" key="15">
    <source>
        <dbReference type="Proteomes" id="UP000440367"/>
    </source>
</evidence>
<dbReference type="Proteomes" id="UP000440732">
    <property type="component" value="Unassembled WGS sequence"/>
</dbReference>
<dbReference type="Proteomes" id="UP000440367">
    <property type="component" value="Unassembled WGS sequence"/>
</dbReference>
<dbReference type="Proteomes" id="UP000488956">
    <property type="component" value="Unassembled WGS sequence"/>
</dbReference>
<dbReference type="EMBL" id="QXFX01005086">
    <property type="protein sequence ID" value="KAE9061800.1"/>
    <property type="molecule type" value="Genomic_DNA"/>
</dbReference>
<dbReference type="AlphaFoldDB" id="A0A6A3DXQ8"/>
<sequence length="130" mass="13410">MPSLRAIASSIFALTLVSSAQAGARAKTNVTDADSALLISAVSDVSSYSSGVSTYPCVYKVNSLETQTTSNGATDYNFGVTGCNAGGEEFVGRCPDLTSFAACGNYKIVVSSESKTSKPKVTSVKKQTSK</sequence>
<dbReference type="EMBL" id="QXGB01005201">
    <property type="protein sequence ID" value="KAE9163737.1"/>
    <property type="molecule type" value="Genomic_DNA"/>
</dbReference>
<evidence type="ECO:0000313" key="3">
    <source>
        <dbReference type="EMBL" id="KAE8962713.1"/>
    </source>
</evidence>
<evidence type="ECO:0000313" key="21">
    <source>
        <dbReference type="Proteomes" id="UP000488956"/>
    </source>
</evidence>
<evidence type="ECO:0000313" key="9">
    <source>
        <dbReference type="EMBL" id="KAE9170133.1"/>
    </source>
</evidence>
<dbReference type="Proteomes" id="UP000476176">
    <property type="component" value="Unassembled WGS sequence"/>
</dbReference>
<evidence type="ECO:0008006" key="22">
    <source>
        <dbReference type="Google" id="ProtNLM"/>
    </source>
</evidence>
<feature type="chain" id="PRO_5036163558" description="Pectate lyase" evidence="1">
    <location>
        <begin position="27"/>
        <end position="130"/>
    </location>
</feature>
<dbReference type="EMBL" id="QXGD01004528">
    <property type="protein sequence ID" value="KAE9170133.1"/>
    <property type="molecule type" value="Genomic_DNA"/>
</dbReference>
<gene>
    <name evidence="10" type="ORF">PF001_g29347</name>
    <name evidence="9" type="ORF">PF002_g30174</name>
    <name evidence="8" type="ORF">PF004_g29151</name>
    <name evidence="7" type="ORF">PF005_g30320</name>
    <name evidence="6" type="ORF">PF006_g29798</name>
    <name evidence="5" type="ORF">PF007_g30016</name>
    <name evidence="11" type="ORF">PF008_g29616</name>
    <name evidence="2" type="ORF">PF009_g25047</name>
    <name evidence="4" type="ORF">PF010_g29677</name>
    <name evidence="3" type="ORF">PF011_g29280</name>
</gene>
<organism evidence="2 12">
    <name type="scientific">Phytophthora fragariae</name>
    <dbReference type="NCBI Taxonomy" id="53985"/>
    <lineage>
        <taxon>Eukaryota</taxon>
        <taxon>Sar</taxon>
        <taxon>Stramenopiles</taxon>
        <taxon>Oomycota</taxon>
        <taxon>Peronosporomycetes</taxon>
        <taxon>Peronosporales</taxon>
        <taxon>Peronosporaceae</taxon>
        <taxon>Phytophthora</taxon>
    </lineage>
</organism>
<evidence type="ECO:0000313" key="12">
    <source>
        <dbReference type="Proteomes" id="UP000429523"/>
    </source>
</evidence>
<evidence type="ECO:0000313" key="8">
    <source>
        <dbReference type="EMBL" id="KAE9166463.1"/>
    </source>
</evidence>
<evidence type="ECO:0000313" key="2">
    <source>
        <dbReference type="EMBL" id="KAE8924727.1"/>
    </source>
</evidence>
<name>A0A6A3DXQ8_9STRA</name>
<evidence type="ECO:0000313" key="18">
    <source>
        <dbReference type="Proteomes" id="UP000460718"/>
    </source>
</evidence>
<dbReference type="EMBL" id="QXGC01005115">
    <property type="protein sequence ID" value="KAE9166463.1"/>
    <property type="molecule type" value="Genomic_DNA"/>
</dbReference>
<dbReference type="Proteomes" id="UP000486351">
    <property type="component" value="Unassembled WGS sequence"/>
</dbReference>